<dbReference type="SUPFAM" id="SSF55874">
    <property type="entry name" value="ATPase domain of HSP90 chaperone/DNA topoisomerase II/histidine kinase"/>
    <property type="match status" value="1"/>
</dbReference>
<dbReference type="InterPro" id="IPR020568">
    <property type="entry name" value="Ribosomal_Su5_D2-typ_SF"/>
</dbReference>
<evidence type="ECO:0000256" key="4">
    <source>
        <dbReference type="ARBA" id="ARBA00023204"/>
    </source>
</evidence>
<dbReference type="SUPFAM" id="SSF118116">
    <property type="entry name" value="DNA mismatch repair protein MutL"/>
    <property type="match status" value="1"/>
</dbReference>
<dbReference type="GO" id="GO:0006298">
    <property type="term" value="P:mismatch repair"/>
    <property type="evidence" value="ECO:0007669"/>
    <property type="project" value="UniProtKB-UniRule"/>
</dbReference>
<organism evidence="9 10">
    <name type="scientific">Luteolibacter pohnpeiensis</name>
    <dbReference type="NCBI Taxonomy" id="454153"/>
    <lineage>
        <taxon>Bacteria</taxon>
        <taxon>Pseudomonadati</taxon>
        <taxon>Verrucomicrobiota</taxon>
        <taxon>Verrucomicrobiia</taxon>
        <taxon>Verrucomicrobiales</taxon>
        <taxon>Verrucomicrobiaceae</taxon>
        <taxon>Luteolibacter</taxon>
    </lineage>
</organism>
<dbReference type="SMART" id="SM00853">
    <property type="entry name" value="MutL_C"/>
    <property type="match status" value="1"/>
</dbReference>
<dbReference type="RefSeq" id="WP_200266442.1">
    <property type="nucleotide sequence ID" value="NZ_JAENIJ010000001.1"/>
</dbReference>
<dbReference type="GO" id="GO:0032300">
    <property type="term" value="C:mismatch repair complex"/>
    <property type="evidence" value="ECO:0007669"/>
    <property type="project" value="InterPro"/>
</dbReference>
<dbReference type="GO" id="GO:0004519">
    <property type="term" value="F:endonuclease activity"/>
    <property type="evidence" value="ECO:0007669"/>
    <property type="project" value="UniProtKB-KW"/>
</dbReference>
<proteinExistence type="inferred from homology"/>
<evidence type="ECO:0000256" key="2">
    <source>
        <dbReference type="ARBA" id="ARBA00021975"/>
    </source>
</evidence>
<protein>
    <recommendedName>
        <fullName evidence="2 5">DNA mismatch repair protein MutL</fullName>
    </recommendedName>
</protein>
<dbReference type="SUPFAM" id="SSF54211">
    <property type="entry name" value="Ribosomal protein S5 domain 2-like"/>
    <property type="match status" value="1"/>
</dbReference>
<dbReference type="InterPro" id="IPR014721">
    <property type="entry name" value="Ribsml_uS5_D2-typ_fold_subgr"/>
</dbReference>
<dbReference type="GO" id="GO:0030983">
    <property type="term" value="F:mismatched DNA binding"/>
    <property type="evidence" value="ECO:0007669"/>
    <property type="project" value="InterPro"/>
</dbReference>
<keyword evidence="9" id="KW-0378">Hydrolase</keyword>
<dbReference type="InterPro" id="IPR013507">
    <property type="entry name" value="DNA_mismatch_S5_2-like"/>
</dbReference>
<evidence type="ECO:0000256" key="1">
    <source>
        <dbReference type="ARBA" id="ARBA00006082"/>
    </source>
</evidence>
<dbReference type="HAMAP" id="MF_00149">
    <property type="entry name" value="DNA_mis_repair"/>
    <property type="match status" value="1"/>
</dbReference>
<dbReference type="InterPro" id="IPR002099">
    <property type="entry name" value="MutL/Mlh/PMS"/>
</dbReference>
<reference evidence="9" key="1">
    <citation type="submission" date="2021-01" db="EMBL/GenBank/DDBJ databases">
        <title>Modified the classification status of verrucomicrobia.</title>
        <authorList>
            <person name="Feng X."/>
        </authorList>
    </citation>
    <scope>NUCLEOTIDE SEQUENCE</scope>
    <source>
        <strain evidence="9">KCTC 22041</strain>
    </source>
</reference>
<dbReference type="InterPro" id="IPR036890">
    <property type="entry name" value="HATPase_C_sf"/>
</dbReference>
<evidence type="ECO:0000313" key="9">
    <source>
        <dbReference type="EMBL" id="MBK1880842.1"/>
    </source>
</evidence>
<dbReference type="CDD" id="cd00782">
    <property type="entry name" value="MutL_Trans"/>
    <property type="match status" value="1"/>
</dbReference>
<evidence type="ECO:0000259" key="8">
    <source>
        <dbReference type="SMART" id="SM01340"/>
    </source>
</evidence>
<dbReference type="InterPro" id="IPR020667">
    <property type="entry name" value="DNA_mismatch_repair_MutL"/>
</dbReference>
<evidence type="ECO:0000256" key="3">
    <source>
        <dbReference type="ARBA" id="ARBA00022763"/>
    </source>
</evidence>
<feature type="region of interest" description="Disordered" evidence="6">
    <location>
        <begin position="376"/>
        <end position="396"/>
    </location>
</feature>
<dbReference type="InterPro" id="IPR038973">
    <property type="entry name" value="MutL/Mlh/Pms-like"/>
</dbReference>
<gene>
    <name evidence="5 9" type="primary">mutL</name>
    <name evidence="9" type="ORF">JIN85_00365</name>
</gene>
<dbReference type="SMART" id="SM01340">
    <property type="entry name" value="DNA_mis_repair"/>
    <property type="match status" value="1"/>
</dbReference>
<dbReference type="AlphaFoldDB" id="A0A934S6X4"/>
<dbReference type="NCBIfam" id="TIGR00585">
    <property type="entry name" value="mutl"/>
    <property type="match status" value="1"/>
</dbReference>
<dbReference type="InterPro" id="IPR037198">
    <property type="entry name" value="MutL_C_sf"/>
</dbReference>
<dbReference type="EMBL" id="JAENIJ010000001">
    <property type="protein sequence ID" value="MBK1880842.1"/>
    <property type="molecule type" value="Genomic_DNA"/>
</dbReference>
<evidence type="ECO:0000256" key="5">
    <source>
        <dbReference type="HAMAP-Rule" id="MF_00149"/>
    </source>
</evidence>
<keyword evidence="10" id="KW-1185">Reference proteome</keyword>
<dbReference type="InterPro" id="IPR042120">
    <property type="entry name" value="MutL_C_dimsub"/>
</dbReference>
<dbReference type="GO" id="GO:0140664">
    <property type="term" value="F:ATP-dependent DNA damage sensor activity"/>
    <property type="evidence" value="ECO:0007669"/>
    <property type="project" value="InterPro"/>
</dbReference>
<dbReference type="Pfam" id="PF08676">
    <property type="entry name" value="MutL_C"/>
    <property type="match status" value="1"/>
</dbReference>
<sequence length="600" mass="65599">MPKIRVLSDILASQVAAGEVVERPASVVKELVENSIDAGAKEIRVDVDKGGAALIRVSDDGCGMSREDALLSLERHATSKLRESSDLAAVRTLGFRGEAVPSIASVSRFRMVTRETDAVSGTEISVDGGKLRDVRDAGGAPGTQIEAKSLFFNMPARRKFMRAESTESAHVEHQVRLHALAAPWVRFRLRRDDRSIFDLPPVAKAVDRVRQIVGTELARELISLPIGHGNGVSVEGFVLPAKHARKGRRHQFVFLNGRPVEDAVISRALAEGFRGAIADGLHPAAWLWIDLEPGLVDVNVHPAKREVRFHRPLDLRDAILESVTAGLKPPVQSATPVPVTRVESPAVDLPTRSVAASRVPQRPVFSAKNVQPELKWSPPKQSVVKSEPDVKSTALPVEPAESKAVETMASPRARFKVMAMLHQRYVLLESEDGLVVLDPKAAKERILYEAMLACRSGSMATQGLLVPVLLEMDPRDLDLLLRERDALADAGVELDGFGGNTVQVRSLPACLPVSEPRPFLEELVEELLHEATPGKRFAFERLAKILAKRASWLVRPKLAEIDGLLDELFRCDLPYCAADGRPTLTEFSLSELQRRFGGAG</sequence>
<dbReference type="Gene3D" id="3.30.565.10">
    <property type="entry name" value="Histidine kinase-like ATPase, C-terminal domain"/>
    <property type="match status" value="1"/>
</dbReference>
<dbReference type="FunFam" id="3.30.565.10:FF:000003">
    <property type="entry name" value="DNA mismatch repair endonuclease MutL"/>
    <property type="match status" value="1"/>
</dbReference>
<dbReference type="InterPro" id="IPR014790">
    <property type="entry name" value="MutL_C"/>
</dbReference>
<comment type="function">
    <text evidence="5">This protein is involved in the repair of mismatches in DNA. It is required for dam-dependent methyl-directed DNA mismatch repair. May act as a 'molecular matchmaker', a protein that promotes the formation of a stable complex between two or more DNA-binding proteins in an ATP-dependent manner without itself being part of a final effector complex.</text>
</comment>
<accession>A0A934S6X4</accession>
<dbReference type="Gene3D" id="3.30.1540.20">
    <property type="entry name" value="MutL, C-terminal domain, dimerisation subdomain"/>
    <property type="match status" value="1"/>
</dbReference>
<dbReference type="Pfam" id="PF13589">
    <property type="entry name" value="HATPase_c_3"/>
    <property type="match status" value="1"/>
</dbReference>
<comment type="caution">
    <text evidence="9">The sequence shown here is derived from an EMBL/GenBank/DDBJ whole genome shotgun (WGS) entry which is preliminary data.</text>
</comment>
<keyword evidence="3 5" id="KW-0227">DNA damage</keyword>
<feature type="domain" description="DNA mismatch repair protein S5" evidence="8">
    <location>
        <begin position="209"/>
        <end position="328"/>
    </location>
</feature>
<dbReference type="Gene3D" id="3.30.1370.100">
    <property type="entry name" value="MutL, C-terminal domain, regulatory subdomain"/>
    <property type="match status" value="1"/>
</dbReference>
<keyword evidence="9" id="KW-0540">Nuclease</keyword>
<dbReference type="Gene3D" id="3.30.230.10">
    <property type="match status" value="1"/>
</dbReference>
<dbReference type="PANTHER" id="PTHR10073">
    <property type="entry name" value="DNA MISMATCH REPAIR PROTEIN MLH, PMS, MUTL"/>
    <property type="match status" value="1"/>
</dbReference>
<keyword evidence="9" id="KW-0255">Endonuclease</keyword>
<dbReference type="CDD" id="cd16926">
    <property type="entry name" value="HATPase_MutL-MLH-PMS-like"/>
    <property type="match status" value="1"/>
</dbReference>
<name>A0A934S6X4_9BACT</name>
<dbReference type="GO" id="GO:0005524">
    <property type="term" value="F:ATP binding"/>
    <property type="evidence" value="ECO:0007669"/>
    <property type="project" value="InterPro"/>
</dbReference>
<feature type="domain" description="MutL C-terminal dimerisation" evidence="7">
    <location>
        <begin position="417"/>
        <end position="558"/>
    </location>
</feature>
<dbReference type="InterPro" id="IPR042121">
    <property type="entry name" value="MutL_C_regsub"/>
</dbReference>
<keyword evidence="4 5" id="KW-0234">DNA repair</keyword>
<dbReference type="GO" id="GO:0016887">
    <property type="term" value="F:ATP hydrolysis activity"/>
    <property type="evidence" value="ECO:0007669"/>
    <property type="project" value="InterPro"/>
</dbReference>
<dbReference type="Proteomes" id="UP000603141">
    <property type="component" value="Unassembled WGS sequence"/>
</dbReference>
<evidence type="ECO:0000259" key="7">
    <source>
        <dbReference type="SMART" id="SM00853"/>
    </source>
</evidence>
<dbReference type="Pfam" id="PF01119">
    <property type="entry name" value="DNA_mis_repair"/>
    <property type="match status" value="1"/>
</dbReference>
<dbReference type="PANTHER" id="PTHR10073:SF12">
    <property type="entry name" value="DNA MISMATCH REPAIR PROTEIN MLH1"/>
    <property type="match status" value="1"/>
</dbReference>
<evidence type="ECO:0000313" key="10">
    <source>
        <dbReference type="Proteomes" id="UP000603141"/>
    </source>
</evidence>
<comment type="similarity">
    <text evidence="1 5">Belongs to the DNA mismatch repair MutL/HexB family.</text>
</comment>
<evidence type="ECO:0000256" key="6">
    <source>
        <dbReference type="SAM" id="MobiDB-lite"/>
    </source>
</evidence>